<comment type="caution">
    <text evidence="11">The sequence shown here is derived from an EMBL/GenBank/DDBJ whole genome shotgun (WGS) entry which is preliminary data.</text>
</comment>
<protein>
    <recommendedName>
        <fullName evidence="10">Phosphate transport system permease protein</fullName>
    </recommendedName>
</protein>
<dbReference type="NCBIfam" id="TIGR02138">
    <property type="entry name" value="phosphate_pstC"/>
    <property type="match status" value="1"/>
</dbReference>
<evidence type="ECO:0000256" key="10">
    <source>
        <dbReference type="RuleBase" id="RU363054"/>
    </source>
</evidence>
<name>A0A2V3DTF6_9MICC</name>
<keyword evidence="3 9" id="KW-0813">Transport</keyword>
<sequence length="315" mass="32671">MTTTKLAPTSGAGRSATGRTGDRVFSGAALGAGALIVAVLFAVALFLVVQALPTFSANPAEITGGEGFFSYIFPIVIGTLIAATIALLIATPIGVAVALFISHYAPRRLARGLGYVVDLLAAIPSVVYGAWGASFLASSLKAPYAWLAEHLGWIPIFAGPASGTGKTILTAGIVLAVMVLPIIASLTREIFLQAPMLHQEAALALGATRWEMIRMAVLPFARGGIISAVMLGLGRALGETMAVALVLSSGPLIASLIRSGNQTIAAEIALDFPEAFGLRMHELIAAGLVLFLITLAVNMVARWVINRHKEFSGAN</sequence>
<dbReference type="PANTHER" id="PTHR30425">
    <property type="entry name" value="PHOSPHATE TRANSPORT SYSTEM PERMEASE PROTEIN PST"/>
    <property type="match status" value="1"/>
</dbReference>
<dbReference type="GO" id="GO:0006817">
    <property type="term" value="P:phosphate ion transport"/>
    <property type="evidence" value="ECO:0007669"/>
    <property type="project" value="UniProtKB-KW"/>
</dbReference>
<evidence type="ECO:0000256" key="7">
    <source>
        <dbReference type="ARBA" id="ARBA00022989"/>
    </source>
</evidence>
<dbReference type="EMBL" id="QHLZ01000004">
    <property type="protein sequence ID" value="PXA65964.1"/>
    <property type="molecule type" value="Genomic_DNA"/>
</dbReference>
<evidence type="ECO:0000256" key="2">
    <source>
        <dbReference type="ARBA" id="ARBA00007069"/>
    </source>
</evidence>
<keyword evidence="8 9" id="KW-0472">Membrane</keyword>
<feature type="transmembrane region" description="Helical" evidence="9">
    <location>
        <begin position="68"/>
        <end position="101"/>
    </location>
</feature>
<gene>
    <name evidence="11" type="primary">pstC</name>
    <name evidence="11" type="ORF">CVS29_08135</name>
</gene>
<dbReference type="RefSeq" id="WP_110105830.1">
    <property type="nucleotide sequence ID" value="NZ_JACBZZ010000001.1"/>
</dbReference>
<dbReference type="PANTHER" id="PTHR30425:SF1">
    <property type="entry name" value="PHOSPHATE TRANSPORT SYSTEM PERMEASE PROTEIN PSTC"/>
    <property type="match status" value="1"/>
</dbReference>
<dbReference type="InterPro" id="IPR000515">
    <property type="entry name" value="MetI-like"/>
</dbReference>
<dbReference type="Proteomes" id="UP000246303">
    <property type="component" value="Unassembled WGS sequence"/>
</dbReference>
<dbReference type="SUPFAM" id="SSF161098">
    <property type="entry name" value="MetI-like"/>
    <property type="match status" value="1"/>
</dbReference>
<keyword evidence="4 10" id="KW-1003">Cell membrane</keyword>
<feature type="transmembrane region" description="Helical" evidence="9">
    <location>
        <begin position="212"/>
        <end position="233"/>
    </location>
</feature>
<dbReference type="InterPro" id="IPR035906">
    <property type="entry name" value="MetI-like_sf"/>
</dbReference>
<keyword evidence="5 10" id="KW-0592">Phosphate transport</keyword>
<feature type="transmembrane region" description="Helical" evidence="9">
    <location>
        <begin position="113"/>
        <end position="131"/>
    </location>
</feature>
<dbReference type="GO" id="GO:0005315">
    <property type="term" value="F:phosphate transmembrane transporter activity"/>
    <property type="evidence" value="ECO:0007669"/>
    <property type="project" value="InterPro"/>
</dbReference>
<keyword evidence="6 9" id="KW-0812">Transmembrane</keyword>
<proteinExistence type="inferred from homology"/>
<dbReference type="CDD" id="cd06261">
    <property type="entry name" value="TM_PBP2"/>
    <property type="match status" value="1"/>
</dbReference>
<evidence type="ECO:0000256" key="4">
    <source>
        <dbReference type="ARBA" id="ARBA00022475"/>
    </source>
</evidence>
<evidence type="ECO:0000256" key="5">
    <source>
        <dbReference type="ARBA" id="ARBA00022592"/>
    </source>
</evidence>
<comment type="subcellular location">
    <subcellularLocation>
        <location evidence="1 9">Cell membrane</location>
        <topology evidence="1 9">Multi-pass membrane protein</topology>
    </subcellularLocation>
</comment>
<dbReference type="AlphaFoldDB" id="A0A2V3DTF6"/>
<comment type="function">
    <text evidence="10">Part of the binding-protein-dependent transport system for phosphate; probably responsible for the translocation of the substrate across the membrane.</text>
</comment>
<evidence type="ECO:0000256" key="3">
    <source>
        <dbReference type="ARBA" id="ARBA00022448"/>
    </source>
</evidence>
<dbReference type="GO" id="GO:0005886">
    <property type="term" value="C:plasma membrane"/>
    <property type="evidence" value="ECO:0007669"/>
    <property type="project" value="UniProtKB-SubCell"/>
</dbReference>
<feature type="transmembrane region" description="Helical" evidence="9">
    <location>
        <begin position="168"/>
        <end position="191"/>
    </location>
</feature>
<evidence type="ECO:0000256" key="6">
    <source>
        <dbReference type="ARBA" id="ARBA00022692"/>
    </source>
</evidence>
<dbReference type="OrthoDB" id="9785113at2"/>
<reference evidence="11 12" key="1">
    <citation type="submission" date="2018-05" db="EMBL/GenBank/DDBJ databases">
        <title>Genetic diversity of glacier-inhabiting Cryobacterium bacteria in China and description of Cryobacterium mengkeensis sp. nov. and Arthrobacter glacialis sp. nov.</title>
        <authorList>
            <person name="Liu Q."/>
            <person name="Xin Y.-H."/>
        </authorList>
    </citation>
    <scope>NUCLEOTIDE SEQUENCE [LARGE SCALE GENOMIC DNA]</scope>
    <source>
        <strain evidence="11 12">GP3</strain>
    </source>
</reference>
<feature type="transmembrane region" description="Helical" evidence="9">
    <location>
        <begin position="283"/>
        <end position="305"/>
    </location>
</feature>
<organism evidence="11 12">
    <name type="scientific">Arthrobacter psychrochitiniphilus</name>
    <dbReference type="NCBI Taxonomy" id="291045"/>
    <lineage>
        <taxon>Bacteria</taxon>
        <taxon>Bacillati</taxon>
        <taxon>Actinomycetota</taxon>
        <taxon>Actinomycetes</taxon>
        <taxon>Micrococcales</taxon>
        <taxon>Micrococcaceae</taxon>
        <taxon>Arthrobacter</taxon>
    </lineage>
</organism>
<dbReference type="PROSITE" id="PS50928">
    <property type="entry name" value="ABC_TM1"/>
    <property type="match status" value="1"/>
</dbReference>
<dbReference type="Pfam" id="PF00528">
    <property type="entry name" value="BPD_transp_1"/>
    <property type="match status" value="1"/>
</dbReference>
<keyword evidence="7 9" id="KW-1133">Transmembrane helix</keyword>
<evidence type="ECO:0000256" key="8">
    <source>
        <dbReference type="ARBA" id="ARBA00023136"/>
    </source>
</evidence>
<evidence type="ECO:0000313" key="12">
    <source>
        <dbReference type="Proteomes" id="UP000246303"/>
    </source>
</evidence>
<dbReference type="InterPro" id="IPR011864">
    <property type="entry name" value="Phosphate_PstC"/>
</dbReference>
<evidence type="ECO:0000256" key="1">
    <source>
        <dbReference type="ARBA" id="ARBA00004651"/>
    </source>
</evidence>
<evidence type="ECO:0000256" key="9">
    <source>
        <dbReference type="RuleBase" id="RU363032"/>
    </source>
</evidence>
<comment type="similarity">
    <text evidence="2 10">Belongs to the binding-protein-dependent transport system permease family. CysTW subfamily.</text>
</comment>
<keyword evidence="12" id="KW-1185">Reference proteome</keyword>
<feature type="transmembrane region" description="Helical" evidence="9">
    <location>
        <begin position="24"/>
        <end position="48"/>
    </location>
</feature>
<accession>A0A2V3DTF6</accession>
<dbReference type="Gene3D" id="1.10.3720.10">
    <property type="entry name" value="MetI-like"/>
    <property type="match status" value="1"/>
</dbReference>
<dbReference type="InterPro" id="IPR051124">
    <property type="entry name" value="Phosphate_Transport_Permease"/>
</dbReference>
<evidence type="ECO:0000313" key="11">
    <source>
        <dbReference type="EMBL" id="PXA65964.1"/>
    </source>
</evidence>